<dbReference type="SUPFAM" id="SSF90257">
    <property type="entry name" value="Myosin rod fragments"/>
    <property type="match status" value="1"/>
</dbReference>
<sequence length="969" mass="111438">MYESSDFGIHPHSKTEDKQRALQQFTKLQAAMKVLGISVEEQKALWLILGAIYHLGAAGATKAGRRQFAHHEWAQKAAYLLGCTLDELSSLIFKNQARGVQPLFRGPMDDSGQGDSLGFKLTALECLESMASGLYSEVFTVVISLINRALKSSQHSLCSILIVDTPGFQNPRQAQQQRGATFEELCHNYTQERLQTLFRERTFVQELERYKEENIELVLDEVQSSPSLSIAAIDQAPSQALVRTFARIEEARGLLWLMEEEGVKPGGSEEIMLERLFSYFSAGLGENKGDSLLLRGDKSHSFLLGHSHGTDWVEYNIQGWLGHAKNNPAAQNAATLLQDSQKKNISGLFLSRSSGATVLSGSIAGLEGSSQLALRRATSMRKTFTTGVAAVKKRSYCIQVKLQVDALIDMVRRSKVHFVHCLLPKTEAVGGNDPRVLHGESSDSGLMTLDVGLLRAQLRGSNLLDALRIYRQGYPDHMVFSEFRRRFDVLAPHLTKKHGRNYIVLDEKRAVEELLESLELEKNSYYLGLSKVFFRAGTLSRLEEQRDVQTRRNISLFQAFCRGYLARQAFKKRKIQDLAIRCIQKNIKKNRGVKDWPWWKLFTTVRPLIEMQLTEEQISGKDEEIQQLKQKLERMEKERNELRLNSDRLESRITELSTELADERNTGESASQLLEAETSERLRLEKDMKDVQTKYDGIRKQMEFVEMEVMEARLIRASEINGEMDDDDTGGEWRLKYERAIREIEFTKKRLQQEFDDKLEVEQQNKRQLERKISDLQADIDESQRNIQQLKKKNQRLIAEQQDTKLHLEGQQSRNHDLEKKQRKFDSELSAAQDEVQRERSLREKLTREKDMQSGEAFSLRQQLEDKDLELRAVNLKLDQVEAELQDLNSQESKDEASLAKMKKQLRDMEAKIKDQEEELDEQAGTIQMLEQAKLRLEMEMERLRQTHFKEVESKDDEVEEIRQSCSKK</sequence>
<dbReference type="EMBL" id="JAHHUM010001655">
    <property type="protein sequence ID" value="KAK5610121.1"/>
    <property type="molecule type" value="Genomic_DNA"/>
</dbReference>
<evidence type="ECO:0000256" key="2">
    <source>
        <dbReference type="SAM" id="Coils"/>
    </source>
</evidence>
<dbReference type="Pfam" id="PF00063">
    <property type="entry name" value="Myosin_head"/>
    <property type="match status" value="1"/>
</dbReference>
<dbReference type="PANTHER" id="PTHR45615:SF13">
    <property type="entry name" value="UNCONVENTIONAL MYOSIN-XVIIIA"/>
    <property type="match status" value="1"/>
</dbReference>
<dbReference type="PANTHER" id="PTHR45615">
    <property type="entry name" value="MYOSIN HEAVY CHAIN, NON-MUSCLE"/>
    <property type="match status" value="1"/>
</dbReference>
<dbReference type="SMART" id="SM00015">
    <property type="entry name" value="IQ"/>
    <property type="match status" value="1"/>
</dbReference>
<dbReference type="GO" id="GO:0031032">
    <property type="term" value="P:actomyosin structure organization"/>
    <property type="evidence" value="ECO:0007669"/>
    <property type="project" value="TreeGrafter"/>
</dbReference>
<comment type="caution">
    <text evidence="1">Lacks conserved residue(s) required for the propagation of feature annotation.</text>
</comment>
<dbReference type="GO" id="GO:0051015">
    <property type="term" value="F:actin filament binding"/>
    <property type="evidence" value="ECO:0007669"/>
    <property type="project" value="TreeGrafter"/>
</dbReference>
<proteinExistence type="inferred from homology"/>
<protein>
    <submittedName>
        <fullName evidence="5">Unconventional myosin-XVIIIa</fullName>
    </submittedName>
</protein>
<dbReference type="Gene3D" id="1.20.58.530">
    <property type="match status" value="1"/>
</dbReference>
<dbReference type="GO" id="GO:0032982">
    <property type="term" value="C:myosin filament"/>
    <property type="evidence" value="ECO:0007669"/>
    <property type="project" value="TreeGrafter"/>
</dbReference>
<evidence type="ECO:0000259" key="4">
    <source>
        <dbReference type="PROSITE" id="PS51456"/>
    </source>
</evidence>
<dbReference type="GO" id="GO:0005524">
    <property type="term" value="F:ATP binding"/>
    <property type="evidence" value="ECO:0007669"/>
    <property type="project" value="InterPro"/>
</dbReference>
<feature type="coiled-coil region" evidence="2">
    <location>
        <begin position="611"/>
        <end position="708"/>
    </location>
</feature>
<dbReference type="SMART" id="SM00242">
    <property type="entry name" value="MYSc"/>
    <property type="match status" value="1"/>
</dbReference>
<comment type="similarity">
    <text evidence="1">Belongs to the TRAFAC class myosin-kinesin ATPase superfamily. Myosin family.</text>
</comment>
<feature type="region of interest" description="Disordered" evidence="3">
    <location>
        <begin position="807"/>
        <end position="858"/>
    </location>
</feature>
<dbReference type="GO" id="GO:0003774">
    <property type="term" value="F:cytoskeletal motor activity"/>
    <property type="evidence" value="ECO:0007669"/>
    <property type="project" value="InterPro"/>
</dbReference>
<comment type="caution">
    <text evidence="5">The sequence shown here is derived from an EMBL/GenBank/DDBJ whole genome shotgun (WGS) entry which is preliminary data.</text>
</comment>
<feature type="domain" description="Myosin motor" evidence="4">
    <location>
        <begin position="1"/>
        <end position="547"/>
    </location>
</feature>
<dbReference type="FunFam" id="1.20.58.530:FF:000011">
    <property type="entry name" value="unconventional myosin-XVIIIa isoform X2"/>
    <property type="match status" value="1"/>
</dbReference>
<keyword evidence="1" id="KW-0518">Myosin</keyword>
<dbReference type="FunFam" id="4.10.270.10:FF:000002">
    <property type="entry name" value="unconventional myosin-XVIIIa isoform X1"/>
    <property type="match status" value="1"/>
</dbReference>
<dbReference type="Gene3D" id="1.20.120.720">
    <property type="entry name" value="Myosin VI head, motor domain, U50 subdomain"/>
    <property type="match status" value="1"/>
</dbReference>
<dbReference type="PROSITE" id="PS51456">
    <property type="entry name" value="MYOSIN_MOTOR"/>
    <property type="match status" value="1"/>
</dbReference>
<feature type="compositionally biased region" description="Basic and acidic residues" evidence="3">
    <location>
        <begin position="835"/>
        <end position="853"/>
    </location>
</feature>
<feature type="compositionally biased region" description="Basic and acidic residues" evidence="3">
    <location>
        <begin position="807"/>
        <end position="827"/>
    </location>
</feature>
<dbReference type="InterPro" id="IPR000048">
    <property type="entry name" value="IQ_motif_EF-hand-BS"/>
</dbReference>
<keyword evidence="1" id="KW-0505">Motor protein</keyword>
<dbReference type="AlphaFoldDB" id="A0AAV9RMC1"/>
<dbReference type="Gene3D" id="3.30.70.1590">
    <property type="match status" value="1"/>
</dbReference>
<organism evidence="5 6">
    <name type="scientific">Crenichthys baileyi</name>
    <name type="common">White River springfish</name>
    <dbReference type="NCBI Taxonomy" id="28760"/>
    <lineage>
        <taxon>Eukaryota</taxon>
        <taxon>Metazoa</taxon>
        <taxon>Chordata</taxon>
        <taxon>Craniata</taxon>
        <taxon>Vertebrata</taxon>
        <taxon>Euteleostomi</taxon>
        <taxon>Actinopterygii</taxon>
        <taxon>Neopterygii</taxon>
        <taxon>Teleostei</taxon>
        <taxon>Neoteleostei</taxon>
        <taxon>Acanthomorphata</taxon>
        <taxon>Ovalentaria</taxon>
        <taxon>Atherinomorphae</taxon>
        <taxon>Cyprinodontiformes</taxon>
        <taxon>Goodeidae</taxon>
        <taxon>Crenichthys</taxon>
    </lineage>
</organism>
<dbReference type="InterPro" id="IPR027417">
    <property type="entry name" value="P-loop_NTPase"/>
</dbReference>
<dbReference type="GO" id="GO:0005737">
    <property type="term" value="C:cytoplasm"/>
    <property type="evidence" value="ECO:0007669"/>
    <property type="project" value="TreeGrafter"/>
</dbReference>
<keyword evidence="1" id="KW-0009">Actin-binding</keyword>
<feature type="non-terminal residue" evidence="5">
    <location>
        <position position="969"/>
    </location>
</feature>
<dbReference type="SUPFAM" id="SSF52540">
    <property type="entry name" value="P-loop containing nucleoside triphosphate hydrolases"/>
    <property type="match status" value="1"/>
</dbReference>
<evidence type="ECO:0000313" key="6">
    <source>
        <dbReference type="Proteomes" id="UP001311232"/>
    </source>
</evidence>
<reference evidence="5 6" key="1">
    <citation type="submission" date="2021-06" db="EMBL/GenBank/DDBJ databases">
        <authorList>
            <person name="Palmer J.M."/>
        </authorList>
    </citation>
    <scope>NUCLEOTIDE SEQUENCE [LARGE SCALE GENOMIC DNA]</scope>
    <source>
        <strain evidence="5 6">MEX-2019</strain>
        <tissue evidence="5">Muscle</tissue>
    </source>
</reference>
<keyword evidence="2" id="KW-0175">Coiled coil</keyword>
<dbReference type="Proteomes" id="UP001311232">
    <property type="component" value="Unassembled WGS sequence"/>
</dbReference>
<keyword evidence="6" id="KW-1185">Reference proteome</keyword>
<evidence type="ECO:0000256" key="1">
    <source>
        <dbReference type="PROSITE-ProRule" id="PRU00782"/>
    </source>
</evidence>
<dbReference type="InterPro" id="IPR001609">
    <property type="entry name" value="Myosin_head_motor_dom-like"/>
</dbReference>
<evidence type="ECO:0000313" key="5">
    <source>
        <dbReference type="EMBL" id="KAK5610121.1"/>
    </source>
</evidence>
<dbReference type="Gene3D" id="4.10.270.10">
    <property type="entry name" value="Myosin, subunit A"/>
    <property type="match status" value="1"/>
</dbReference>
<dbReference type="PROSITE" id="PS50096">
    <property type="entry name" value="IQ"/>
    <property type="match status" value="1"/>
</dbReference>
<accession>A0AAV9RMC1</accession>
<dbReference type="GO" id="GO:0016460">
    <property type="term" value="C:myosin II complex"/>
    <property type="evidence" value="ECO:0007669"/>
    <property type="project" value="TreeGrafter"/>
</dbReference>
<gene>
    <name evidence="5" type="primary">MYO18A_2</name>
    <name evidence="5" type="ORF">CRENBAI_011216</name>
</gene>
<evidence type="ECO:0000256" key="3">
    <source>
        <dbReference type="SAM" id="MobiDB-lite"/>
    </source>
</evidence>
<name>A0AAV9RMC1_9TELE</name>